<dbReference type="KEGG" id="amur:ADH66_16030"/>
<organism evidence="2 4">
    <name type="scientific">Acutalibacter muris</name>
    <dbReference type="NCBI Taxonomy" id="1796620"/>
    <lineage>
        <taxon>Bacteria</taxon>
        <taxon>Bacillati</taxon>
        <taxon>Bacillota</taxon>
        <taxon>Clostridia</taxon>
        <taxon>Eubacteriales</taxon>
        <taxon>Acutalibacteraceae</taxon>
        <taxon>Acutalibacter</taxon>
    </lineage>
</organism>
<evidence type="ECO:0000313" key="3">
    <source>
        <dbReference type="Proteomes" id="UP000196710"/>
    </source>
</evidence>
<dbReference type="InterPro" id="IPR011013">
    <property type="entry name" value="Gal_mutarotase_sf_dom"/>
</dbReference>
<dbReference type="EMBL" id="CP021422">
    <property type="protein sequence ID" value="ASB42029.1"/>
    <property type="molecule type" value="Genomic_DNA"/>
</dbReference>
<dbReference type="SUPFAM" id="SSF74650">
    <property type="entry name" value="Galactose mutarotase-like"/>
    <property type="match status" value="1"/>
</dbReference>
<dbReference type="GO" id="GO:0005975">
    <property type="term" value="P:carbohydrate metabolic process"/>
    <property type="evidence" value="ECO:0007669"/>
    <property type="project" value="InterPro"/>
</dbReference>
<dbReference type="CDD" id="cd01081">
    <property type="entry name" value="Aldose_epim"/>
    <property type="match status" value="1"/>
</dbReference>
<name>A0A1Z2XUG1_9FIRM</name>
<evidence type="ECO:0000313" key="1">
    <source>
        <dbReference type="EMBL" id="ASB42029.1"/>
    </source>
</evidence>
<reference evidence="3" key="2">
    <citation type="submission" date="2017-05" db="EMBL/GenBank/DDBJ databases">
        <title>Improved OligoMM genomes.</title>
        <authorList>
            <person name="Garzetti D."/>
        </authorList>
    </citation>
    <scope>NUCLEOTIDE SEQUENCE [LARGE SCALE GENOMIC DNA]</scope>
    <source>
        <strain evidence="3">KB18</strain>
    </source>
</reference>
<dbReference type="EMBL" id="CP065321">
    <property type="protein sequence ID" value="QQR31297.1"/>
    <property type="molecule type" value="Genomic_DNA"/>
</dbReference>
<dbReference type="RefSeq" id="WP_066538770.1">
    <property type="nucleotide sequence ID" value="NZ_CP021422.1"/>
</dbReference>
<dbReference type="Gene3D" id="2.70.98.10">
    <property type="match status" value="1"/>
</dbReference>
<reference evidence="2 4" key="3">
    <citation type="submission" date="2020-11" db="EMBL/GenBank/DDBJ databases">
        <title>Closed and high quality bacterial genomes of the OMM12 community.</title>
        <authorList>
            <person name="Marbouty M."/>
            <person name="Lamy-Besnier Q."/>
            <person name="Debarbieux L."/>
            <person name="Koszul R."/>
        </authorList>
    </citation>
    <scope>NUCLEOTIDE SEQUENCE [LARGE SCALE GENOMIC DNA]</scope>
    <source>
        <strain evidence="2 4">KB18</strain>
    </source>
</reference>
<dbReference type="Pfam" id="PF01263">
    <property type="entry name" value="Aldose_epim"/>
    <property type="match status" value="1"/>
</dbReference>
<dbReference type="Proteomes" id="UP000196710">
    <property type="component" value="Chromosome"/>
</dbReference>
<dbReference type="GO" id="GO:0016853">
    <property type="term" value="F:isomerase activity"/>
    <property type="evidence" value="ECO:0007669"/>
    <property type="project" value="InterPro"/>
</dbReference>
<gene>
    <name evidence="1" type="ORF">ADH66_16030</name>
    <name evidence="2" type="ORF">I5Q82_06405</name>
</gene>
<sequence length="292" mass="32621">MIELRKGHWFAAIDPDCGARVLSLRYKNEPVLREPENTDELSSEPLLYGMPFLFPPNRVADGHFTFDGKDYRLPINEPARNNHIHGLFAGASFMVLGSGPDRVITHMENKGEYFPFPCEVAMTDSLDKEGFCRKTQVTNTGAGDMPVEIGFHTAFAAPGEFMAPISRRRETDDSFIPTGDLLPLDGTEQEIAAGRGPRGVRVSGFYTAKEGSAGRMAQIGEFTYEVSEKFTDWVLFSRAGEGWVCVEPQTGPVNELSRYGCRRLRPGESLCLWQKISLLKKRKKGDNEEYSP</sequence>
<keyword evidence="3" id="KW-1185">Reference proteome</keyword>
<reference evidence="1" key="1">
    <citation type="journal article" date="2017" name="Genome Announc.">
        <title>High-Quality Whole-Genome Sequences of the Oligo-Mouse-Microbiota Bacterial Community.</title>
        <authorList>
            <person name="Garzetti D."/>
            <person name="Brugiroux S."/>
            <person name="Bunk B."/>
            <person name="Pukall R."/>
            <person name="McCoy K.D."/>
            <person name="Macpherson A.J."/>
            <person name="Stecher B."/>
        </authorList>
    </citation>
    <scope>NUCLEOTIDE SEQUENCE</scope>
    <source>
        <strain evidence="1">KB18</strain>
    </source>
</reference>
<dbReference type="GO" id="GO:0030246">
    <property type="term" value="F:carbohydrate binding"/>
    <property type="evidence" value="ECO:0007669"/>
    <property type="project" value="InterPro"/>
</dbReference>
<evidence type="ECO:0000313" key="2">
    <source>
        <dbReference type="EMBL" id="QQR31297.1"/>
    </source>
</evidence>
<accession>A0A1Z2XUG1</accession>
<protein>
    <submittedName>
        <fullName evidence="2">Aldose 1-epimerase</fullName>
    </submittedName>
</protein>
<evidence type="ECO:0000313" key="4">
    <source>
        <dbReference type="Proteomes" id="UP000596035"/>
    </source>
</evidence>
<dbReference type="InterPro" id="IPR008183">
    <property type="entry name" value="Aldose_1/G6P_1-epimerase"/>
</dbReference>
<dbReference type="InterPro" id="IPR014718">
    <property type="entry name" value="GH-type_carb-bd"/>
</dbReference>
<dbReference type="AlphaFoldDB" id="A0A1Z2XUG1"/>
<dbReference type="Proteomes" id="UP000596035">
    <property type="component" value="Chromosome"/>
</dbReference>
<proteinExistence type="predicted"/>